<dbReference type="SUPFAM" id="SSF52540">
    <property type="entry name" value="P-loop containing nucleoside triphosphate hydrolases"/>
    <property type="match status" value="1"/>
</dbReference>
<dbReference type="CDD" id="cd02023">
    <property type="entry name" value="UMPK"/>
    <property type="match status" value="1"/>
</dbReference>
<dbReference type="GO" id="GO:0044206">
    <property type="term" value="P:UMP salvage"/>
    <property type="evidence" value="ECO:0007669"/>
    <property type="project" value="UniProtKB-UniPathway"/>
</dbReference>
<dbReference type="AlphaFoldDB" id="A0A1Y1Y0T3"/>
<keyword evidence="4" id="KW-0547">Nucleotide-binding</keyword>
<dbReference type="Pfam" id="PF00485">
    <property type="entry name" value="PRK"/>
    <property type="match status" value="1"/>
</dbReference>
<dbReference type="STRING" id="1314790.A0A1Y1Y0T3"/>
<organism evidence="8 9">
    <name type="scientific">Basidiobolus meristosporus CBS 931.73</name>
    <dbReference type="NCBI Taxonomy" id="1314790"/>
    <lineage>
        <taxon>Eukaryota</taxon>
        <taxon>Fungi</taxon>
        <taxon>Fungi incertae sedis</taxon>
        <taxon>Zoopagomycota</taxon>
        <taxon>Entomophthoromycotina</taxon>
        <taxon>Basidiobolomycetes</taxon>
        <taxon>Basidiobolales</taxon>
        <taxon>Basidiobolaceae</taxon>
        <taxon>Basidiobolus</taxon>
    </lineage>
</organism>
<keyword evidence="3" id="KW-0808">Transferase</keyword>
<sequence>MSTLESYRSPGLRPYSPADLAPVPDQFTSDKRVPFIIGVAGGPGAGKRVVCERVVEHLKATASQTHKVVILTLTQFMREFEGEELEAAKSGHLNMDHPDAFDFDLLKSVLKSLSRGEPVKIPIYDSENFKRKEETLDWNEAPDVVLIQGCLILFDAEVREYLSMKIFADVDSDTRLVKLVKTQLAKPEYNLDKTLHEYARVGKPTFEAFIFPTKKCADVIMPRGSGNHVAISLITEHIKDLLSGNTSCLHYADKSAIVSDIFDKPKKIYNPIPE</sequence>
<dbReference type="InterPro" id="IPR006083">
    <property type="entry name" value="PRK/URK"/>
</dbReference>
<evidence type="ECO:0000256" key="3">
    <source>
        <dbReference type="ARBA" id="ARBA00022679"/>
    </source>
</evidence>
<dbReference type="EC" id="2.7.1.48" evidence="2"/>
<evidence type="ECO:0000256" key="6">
    <source>
        <dbReference type="SAM" id="MobiDB-lite"/>
    </source>
</evidence>
<dbReference type="GO" id="GO:0004849">
    <property type="term" value="F:uridine kinase activity"/>
    <property type="evidence" value="ECO:0007669"/>
    <property type="project" value="UniProtKB-EC"/>
</dbReference>
<gene>
    <name evidence="8" type="ORF">K493DRAFT_303943</name>
</gene>
<dbReference type="InParanoid" id="A0A1Y1Y0T3"/>
<evidence type="ECO:0000256" key="5">
    <source>
        <dbReference type="ARBA" id="ARBA00022777"/>
    </source>
</evidence>
<evidence type="ECO:0000313" key="8">
    <source>
        <dbReference type="EMBL" id="ORX91621.1"/>
    </source>
</evidence>
<evidence type="ECO:0000256" key="4">
    <source>
        <dbReference type="ARBA" id="ARBA00022741"/>
    </source>
</evidence>
<dbReference type="PRINTS" id="PR00988">
    <property type="entry name" value="URIDINKINASE"/>
</dbReference>
<evidence type="ECO:0000313" key="9">
    <source>
        <dbReference type="Proteomes" id="UP000193498"/>
    </source>
</evidence>
<dbReference type="EMBL" id="MCFE01000314">
    <property type="protein sequence ID" value="ORX91621.1"/>
    <property type="molecule type" value="Genomic_DNA"/>
</dbReference>
<feature type="domain" description="Phosphoribulokinase/uridine kinase" evidence="7">
    <location>
        <begin position="36"/>
        <end position="229"/>
    </location>
</feature>
<reference evidence="8 9" key="1">
    <citation type="submission" date="2016-07" db="EMBL/GenBank/DDBJ databases">
        <title>Pervasive Adenine N6-methylation of Active Genes in Fungi.</title>
        <authorList>
            <consortium name="DOE Joint Genome Institute"/>
            <person name="Mondo S.J."/>
            <person name="Dannebaum R.O."/>
            <person name="Kuo R.C."/>
            <person name="Labutti K."/>
            <person name="Haridas S."/>
            <person name="Kuo A."/>
            <person name="Salamov A."/>
            <person name="Ahrendt S.R."/>
            <person name="Lipzen A."/>
            <person name="Sullivan W."/>
            <person name="Andreopoulos W.B."/>
            <person name="Clum A."/>
            <person name="Lindquist E."/>
            <person name="Daum C."/>
            <person name="Ramamoorthy G.K."/>
            <person name="Gryganskyi A."/>
            <person name="Culley D."/>
            <person name="Magnuson J.K."/>
            <person name="James T.Y."/>
            <person name="O'Malley M.A."/>
            <person name="Stajich J.E."/>
            <person name="Spatafora J.W."/>
            <person name="Visel A."/>
            <person name="Grigoriev I.V."/>
        </authorList>
    </citation>
    <scope>NUCLEOTIDE SEQUENCE [LARGE SCALE GENOMIC DNA]</scope>
    <source>
        <strain evidence="8 9">CBS 931.73</strain>
    </source>
</reference>
<comment type="pathway">
    <text evidence="1">Pyrimidine metabolism; UMP biosynthesis via salvage pathway; UMP from uridine: step 1/1.</text>
</comment>
<evidence type="ECO:0000259" key="7">
    <source>
        <dbReference type="Pfam" id="PF00485"/>
    </source>
</evidence>
<keyword evidence="5 8" id="KW-0418">Kinase</keyword>
<dbReference type="InterPro" id="IPR000764">
    <property type="entry name" value="Uridine_kinase-like"/>
</dbReference>
<comment type="caution">
    <text evidence="8">The sequence shown here is derived from an EMBL/GenBank/DDBJ whole genome shotgun (WGS) entry which is preliminary data.</text>
</comment>
<keyword evidence="9" id="KW-1185">Reference proteome</keyword>
<dbReference type="UniPathway" id="UPA00574">
    <property type="reaction ID" value="UER00637"/>
</dbReference>
<feature type="region of interest" description="Disordered" evidence="6">
    <location>
        <begin position="1"/>
        <end position="23"/>
    </location>
</feature>
<name>A0A1Y1Y0T3_9FUNG</name>
<dbReference type="Gene3D" id="3.40.50.300">
    <property type="entry name" value="P-loop containing nucleotide triphosphate hydrolases"/>
    <property type="match status" value="1"/>
</dbReference>
<dbReference type="PANTHER" id="PTHR10285">
    <property type="entry name" value="URIDINE KINASE"/>
    <property type="match status" value="1"/>
</dbReference>
<dbReference type="GO" id="GO:0005524">
    <property type="term" value="F:ATP binding"/>
    <property type="evidence" value="ECO:0007669"/>
    <property type="project" value="InterPro"/>
</dbReference>
<evidence type="ECO:0000256" key="2">
    <source>
        <dbReference type="ARBA" id="ARBA00012137"/>
    </source>
</evidence>
<accession>A0A1Y1Y0T3</accession>
<proteinExistence type="predicted"/>
<dbReference type="OrthoDB" id="738517at2759"/>
<evidence type="ECO:0000256" key="1">
    <source>
        <dbReference type="ARBA" id="ARBA00004690"/>
    </source>
</evidence>
<protein>
    <recommendedName>
        <fullName evidence="2">uridine/cytidine kinase</fullName>
        <ecNumber evidence="2">2.7.1.48</ecNumber>
    </recommendedName>
</protein>
<dbReference type="InterPro" id="IPR027417">
    <property type="entry name" value="P-loop_NTPase"/>
</dbReference>
<dbReference type="Proteomes" id="UP000193498">
    <property type="component" value="Unassembled WGS sequence"/>
</dbReference>